<keyword evidence="2" id="KW-0479">Metal-binding</keyword>
<evidence type="ECO:0000313" key="8">
    <source>
        <dbReference type="Proteomes" id="UP000758603"/>
    </source>
</evidence>
<dbReference type="GO" id="GO:0008270">
    <property type="term" value="F:zinc ion binding"/>
    <property type="evidence" value="ECO:0007669"/>
    <property type="project" value="InterPro"/>
</dbReference>
<keyword evidence="8" id="KW-1185">Reference proteome</keyword>
<dbReference type="GO" id="GO:0006351">
    <property type="term" value="P:DNA-templated transcription"/>
    <property type="evidence" value="ECO:0007669"/>
    <property type="project" value="InterPro"/>
</dbReference>
<keyword evidence="3" id="KW-0238">DNA-binding</keyword>
<dbReference type="RefSeq" id="XP_045961276.1">
    <property type="nucleotide sequence ID" value="XM_046106734.1"/>
</dbReference>
<evidence type="ECO:0000256" key="5">
    <source>
        <dbReference type="SAM" id="MobiDB-lite"/>
    </source>
</evidence>
<organism evidence="7 8">
    <name type="scientific">Truncatella angustata</name>
    <dbReference type="NCBI Taxonomy" id="152316"/>
    <lineage>
        <taxon>Eukaryota</taxon>
        <taxon>Fungi</taxon>
        <taxon>Dikarya</taxon>
        <taxon>Ascomycota</taxon>
        <taxon>Pezizomycotina</taxon>
        <taxon>Sordariomycetes</taxon>
        <taxon>Xylariomycetidae</taxon>
        <taxon>Amphisphaeriales</taxon>
        <taxon>Sporocadaceae</taxon>
        <taxon>Truncatella</taxon>
    </lineage>
</organism>
<dbReference type="PANTHER" id="PTHR46910:SF3">
    <property type="entry name" value="HALOTOLERANCE PROTEIN 9-RELATED"/>
    <property type="match status" value="1"/>
</dbReference>
<name>A0A9P8URB9_9PEZI</name>
<dbReference type="InterPro" id="IPR007219">
    <property type="entry name" value="XnlR_reg_dom"/>
</dbReference>
<dbReference type="Pfam" id="PF04082">
    <property type="entry name" value="Fungal_trans"/>
    <property type="match status" value="1"/>
</dbReference>
<dbReference type="OrthoDB" id="3037908at2759"/>
<gene>
    <name evidence="7" type="ORF">BKA67DRAFT_655336</name>
</gene>
<feature type="region of interest" description="Disordered" evidence="5">
    <location>
        <begin position="130"/>
        <end position="157"/>
    </location>
</feature>
<dbReference type="CDD" id="cd12148">
    <property type="entry name" value="fungal_TF_MHR"/>
    <property type="match status" value="1"/>
</dbReference>
<dbReference type="InterPro" id="IPR036864">
    <property type="entry name" value="Zn2-C6_fun-type_DNA-bd_sf"/>
</dbReference>
<dbReference type="InterPro" id="IPR050987">
    <property type="entry name" value="AtrR-like"/>
</dbReference>
<comment type="caution">
    <text evidence="7">The sequence shown here is derived from an EMBL/GenBank/DDBJ whole genome shotgun (WGS) entry which is preliminary data.</text>
</comment>
<dbReference type="PROSITE" id="PS00463">
    <property type="entry name" value="ZN2_CY6_FUNGAL_1"/>
    <property type="match status" value="1"/>
</dbReference>
<protein>
    <recommendedName>
        <fullName evidence="6">Zn(2)-C6 fungal-type domain-containing protein</fullName>
    </recommendedName>
</protein>
<feature type="region of interest" description="Disordered" evidence="5">
    <location>
        <begin position="1"/>
        <end position="20"/>
    </location>
</feature>
<evidence type="ECO:0000313" key="7">
    <source>
        <dbReference type="EMBL" id="KAH6657042.1"/>
    </source>
</evidence>
<sequence length="766" mass="84027">MSPPDTIIGNLNPSLANPEAPSKRRRLNFACNYCRSRKSRCDEQKPSCRACLNAGIPCVTVDRRRPGVAITRHEAGGTSDSQIPANPAVQTNTRRCAAIEASGEAIPVIIPPMHHRRPSLAVPLTPRSASEFHEETQHDTSWKPQTYGNSRNADPTADMHAETDHVNQTTRYSGRLPILRPSTGSCTSELLTDWLDLAFQRLGIKKRFSSLLLSAESSGSIQKPSLQLDTPTLPDPATSQELLFLYLEEINAVFPLLDAANTSQLLDLAIQLGPTQFTHDHGFLPLLIIYVVLSLGALGHDRKEWREFSAGNLDYCKNFVGHMTGWNNLQTVQLLFLMSLCFKAHDQITAAWSALSLCVSMAMSQGLNRPVSTPRRPSTQSLAMPDLEVDRLRTWWCIFCLERLLAFELGRQPLIFDESCQELDLGSWSFSTNGRGHPRPSFLRILGQFAGILGEIGRSAVRSRNTEETSGSSGIDGAIRDKVKTIGESCAKLMKWADGLPEEYRPRSDFIYDPGSFPFASFIALQYNQSLLMLMRNSLLVSSKAIQLAIDNVAVGKPWEYVIRKGPSIVANAARRTVQLLIEASESELKPLLPSLSAPLHALYVLSIIIITNPKSRMAKSDLNFIHDAADFAKQQGELSSTNSKLQGVLDKLESLVKKVISNSGSIERRLAAVQHSGTATPGSMSSGTAVADTAAPQNQATHSQLGGPHSLNRTPMDLMNIDFTAVFGESPTLSHDAGLSPEVTRDIGWDWVEFAHLFPESLGAT</sequence>
<feature type="domain" description="Zn(2)-C6 fungal-type" evidence="6">
    <location>
        <begin position="30"/>
        <end position="60"/>
    </location>
</feature>
<proteinExistence type="predicted"/>
<feature type="compositionally biased region" description="Basic and acidic residues" evidence="5">
    <location>
        <begin position="130"/>
        <end position="141"/>
    </location>
</feature>
<feature type="region of interest" description="Disordered" evidence="5">
    <location>
        <begin position="677"/>
        <end position="709"/>
    </location>
</feature>
<evidence type="ECO:0000256" key="1">
    <source>
        <dbReference type="ARBA" id="ARBA00004123"/>
    </source>
</evidence>
<dbReference type="AlphaFoldDB" id="A0A9P8URB9"/>
<dbReference type="GO" id="GO:0003677">
    <property type="term" value="F:DNA binding"/>
    <property type="evidence" value="ECO:0007669"/>
    <property type="project" value="UniProtKB-KW"/>
</dbReference>
<feature type="compositionally biased region" description="Polar residues" evidence="5">
    <location>
        <begin position="696"/>
        <end position="705"/>
    </location>
</feature>
<evidence type="ECO:0000259" key="6">
    <source>
        <dbReference type="PROSITE" id="PS50048"/>
    </source>
</evidence>
<accession>A0A9P8URB9</accession>
<comment type="subcellular location">
    <subcellularLocation>
        <location evidence="1">Nucleus</location>
    </subcellularLocation>
</comment>
<evidence type="ECO:0000256" key="3">
    <source>
        <dbReference type="ARBA" id="ARBA00023125"/>
    </source>
</evidence>
<dbReference type="Pfam" id="PF00172">
    <property type="entry name" value="Zn_clus"/>
    <property type="match status" value="1"/>
</dbReference>
<dbReference type="EMBL" id="JAGPXC010000002">
    <property type="protein sequence ID" value="KAH6657042.1"/>
    <property type="molecule type" value="Genomic_DNA"/>
</dbReference>
<dbReference type="SMART" id="SM00906">
    <property type="entry name" value="Fungal_trans"/>
    <property type="match status" value="1"/>
</dbReference>
<dbReference type="GO" id="GO:0005634">
    <property type="term" value="C:nucleus"/>
    <property type="evidence" value="ECO:0007669"/>
    <property type="project" value="UniProtKB-SubCell"/>
</dbReference>
<dbReference type="InterPro" id="IPR001138">
    <property type="entry name" value="Zn2Cys6_DnaBD"/>
</dbReference>
<dbReference type="PROSITE" id="PS50048">
    <property type="entry name" value="ZN2_CY6_FUNGAL_2"/>
    <property type="match status" value="1"/>
</dbReference>
<evidence type="ECO:0000256" key="2">
    <source>
        <dbReference type="ARBA" id="ARBA00022723"/>
    </source>
</evidence>
<feature type="compositionally biased region" description="Polar residues" evidence="5">
    <location>
        <begin position="142"/>
        <end position="153"/>
    </location>
</feature>
<reference evidence="7" key="1">
    <citation type="journal article" date="2021" name="Nat. Commun.">
        <title>Genetic determinants of endophytism in the Arabidopsis root mycobiome.</title>
        <authorList>
            <person name="Mesny F."/>
            <person name="Miyauchi S."/>
            <person name="Thiergart T."/>
            <person name="Pickel B."/>
            <person name="Atanasova L."/>
            <person name="Karlsson M."/>
            <person name="Huettel B."/>
            <person name="Barry K.W."/>
            <person name="Haridas S."/>
            <person name="Chen C."/>
            <person name="Bauer D."/>
            <person name="Andreopoulos W."/>
            <person name="Pangilinan J."/>
            <person name="LaButti K."/>
            <person name="Riley R."/>
            <person name="Lipzen A."/>
            <person name="Clum A."/>
            <person name="Drula E."/>
            <person name="Henrissat B."/>
            <person name="Kohler A."/>
            <person name="Grigoriev I.V."/>
            <person name="Martin F.M."/>
            <person name="Hacquard S."/>
        </authorList>
    </citation>
    <scope>NUCLEOTIDE SEQUENCE</scope>
    <source>
        <strain evidence="7">MPI-SDFR-AT-0073</strain>
    </source>
</reference>
<feature type="compositionally biased region" description="Polar residues" evidence="5">
    <location>
        <begin position="677"/>
        <end position="689"/>
    </location>
</feature>
<dbReference type="CDD" id="cd00067">
    <property type="entry name" value="GAL4"/>
    <property type="match status" value="1"/>
</dbReference>
<dbReference type="GO" id="GO:0000981">
    <property type="term" value="F:DNA-binding transcription factor activity, RNA polymerase II-specific"/>
    <property type="evidence" value="ECO:0007669"/>
    <property type="project" value="InterPro"/>
</dbReference>
<dbReference type="GeneID" id="70135625"/>
<dbReference type="PANTHER" id="PTHR46910">
    <property type="entry name" value="TRANSCRIPTION FACTOR PDR1"/>
    <property type="match status" value="1"/>
</dbReference>
<evidence type="ECO:0000256" key="4">
    <source>
        <dbReference type="ARBA" id="ARBA00023242"/>
    </source>
</evidence>
<dbReference type="Gene3D" id="4.10.240.10">
    <property type="entry name" value="Zn(2)-C6 fungal-type DNA-binding domain"/>
    <property type="match status" value="1"/>
</dbReference>
<keyword evidence="4" id="KW-0539">Nucleus</keyword>
<dbReference type="SUPFAM" id="SSF57701">
    <property type="entry name" value="Zn2/Cys6 DNA-binding domain"/>
    <property type="match status" value="1"/>
</dbReference>
<dbReference type="SMART" id="SM00066">
    <property type="entry name" value="GAL4"/>
    <property type="match status" value="1"/>
</dbReference>
<dbReference type="Proteomes" id="UP000758603">
    <property type="component" value="Unassembled WGS sequence"/>
</dbReference>